<comment type="caution">
    <text evidence="2">The sequence shown here is derived from an EMBL/GenBank/DDBJ whole genome shotgun (WGS) entry which is preliminary data.</text>
</comment>
<dbReference type="Proteomes" id="UP001058974">
    <property type="component" value="Chromosome 1"/>
</dbReference>
<name>A0A9D5BJP5_PEA</name>
<feature type="region of interest" description="Disordered" evidence="1">
    <location>
        <begin position="1"/>
        <end position="64"/>
    </location>
</feature>
<proteinExistence type="predicted"/>
<dbReference type="PANTHER" id="PTHR37187">
    <property type="entry name" value="EXPRESSED PROTEIN"/>
    <property type="match status" value="1"/>
</dbReference>
<keyword evidence="3" id="KW-1185">Reference proteome</keyword>
<organism evidence="2 3">
    <name type="scientific">Pisum sativum</name>
    <name type="common">Garden pea</name>
    <name type="synonym">Lathyrus oleraceus</name>
    <dbReference type="NCBI Taxonomy" id="3888"/>
    <lineage>
        <taxon>Eukaryota</taxon>
        <taxon>Viridiplantae</taxon>
        <taxon>Streptophyta</taxon>
        <taxon>Embryophyta</taxon>
        <taxon>Tracheophyta</taxon>
        <taxon>Spermatophyta</taxon>
        <taxon>Magnoliopsida</taxon>
        <taxon>eudicotyledons</taxon>
        <taxon>Gunneridae</taxon>
        <taxon>Pentapetalae</taxon>
        <taxon>rosids</taxon>
        <taxon>fabids</taxon>
        <taxon>Fabales</taxon>
        <taxon>Fabaceae</taxon>
        <taxon>Papilionoideae</taxon>
        <taxon>50 kb inversion clade</taxon>
        <taxon>NPAAA clade</taxon>
        <taxon>Hologalegina</taxon>
        <taxon>IRL clade</taxon>
        <taxon>Fabeae</taxon>
        <taxon>Lathyrus</taxon>
    </lineage>
</organism>
<sequence>MPSGPKKRKAARRKKELNHSLTNNPPQGNDDLKPRNAKVSDGRDDNLSAYHENGDIPDRFNDGSEVVHERAPLTARPIASDVASAKEVCGKKDSVVMIKKDLRSKDGYEKENGRLEHIETAKESCYESGISNGEALAEKNSKDEIYNLLEEKTACHELVKPNESSPSNTIVASMSGVAKCNTGVAPLLEVIGLAGKMNRDNVYPLSNANATASSLEEPKPKESNSRVLTSSSRSPLTNGAVHTKNSETPECSKNQSSVRSAPNLVQKTSWWSCCGMFEVLSEIQA</sequence>
<dbReference type="Gramene" id="Psat01G0329600-T1">
    <property type="protein sequence ID" value="KAI5444958.1"/>
    <property type="gene ID" value="KIW84_013296"/>
</dbReference>
<feature type="compositionally biased region" description="Polar residues" evidence="1">
    <location>
        <begin position="246"/>
        <end position="259"/>
    </location>
</feature>
<accession>A0A9D5BJP5</accession>
<feature type="region of interest" description="Disordered" evidence="1">
    <location>
        <begin position="211"/>
        <end position="259"/>
    </location>
</feature>
<evidence type="ECO:0000313" key="2">
    <source>
        <dbReference type="EMBL" id="KAI5444958.1"/>
    </source>
</evidence>
<evidence type="ECO:0000256" key="1">
    <source>
        <dbReference type="SAM" id="MobiDB-lite"/>
    </source>
</evidence>
<feature type="compositionally biased region" description="Basic residues" evidence="1">
    <location>
        <begin position="1"/>
        <end position="16"/>
    </location>
</feature>
<dbReference type="AlphaFoldDB" id="A0A9D5BJP5"/>
<feature type="compositionally biased region" description="Low complexity" evidence="1">
    <location>
        <begin position="225"/>
        <end position="237"/>
    </location>
</feature>
<feature type="compositionally biased region" description="Basic and acidic residues" evidence="1">
    <location>
        <begin position="30"/>
        <end position="64"/>
    </location>
</feature>
<evidence type="ECO:0000313" key="3">
    <source>
        <dbReference type="Proteomes" id="UP001058974"/>
    </source>
</evidence>
<protein>
    <submittedName>
        <fullName evidence="2">Uncharacterized protein</fullName>
    </submittedName>
</protein>
<reference evidence="2 3" key="1">
    <citation type="journal article" date="2022" name="Nat. Genet.">
        <title>Improved pea reference genome and pan-genome highlight genomic features and evolutionary characteristics.</title>
        <authorList>
            <person name="Yang T."/>
            <person name="Liu R."/>
            <person name="Luo Y."/>
            <person name="Hu S."/>
            <person name="Wang D."/>
            <person name="Wang C."/>
            <person name="Pandey M.K."/>
            <person name="Ge S."/>
            <person name="Xu Q."/>
            <person name="Li N."/>
            <person name="Li G."/>
            <person name="Huang Y."/>
            <person name="Saxena R.K."/>
            <person name="Ji Y."/>
            <person name="Li M."/>
            <person name="Yan X."/>
            <person name="He Y."/>
            <person name="Liu Y."/>
            <person name="Wang X."/>
            <person name="Xiang C."/>
            <person name="Varshney R.K."/>
            <person name="Ding H."/>
            <person name="Gao S."/>
            <person name="Zong X."/>
        </authorList>
    </citation>
    <scope>NUCLEOTIDE SEQUENCE [LARGE SCALE GENOMIC DNA]</scope>
    <source>
        <strain evidence="2 3">cv. Zhongwan 6</strain>
    </source>
</reference>
<gene>
    <name evidence="2" type="ORF">KIW84_013296</name>
</gene>
<dbReference type="PANTHER" id="PTHR37187:SF19">
    <property type="entry name" value="(RAPE) HYPOTHETICAL PROTEIN"/>
    <property type="match status" value="1"/>
</dbReference>
<dbReference type="EMBL" id="JAMSHJ010000001">
    <property type="protein sequence ID" value="KAI5444958.1"/>
    <property type="molecule type" value="Genomic_DNA"/>
</dbReference>